<feature type="compositionally biased region" description="Pro residues" evidence="3">
    <location>
        <begin position="166"/>
        <end position="181"/>
    </location>
</feature>
<feature type="compositionally biased region" description="Low complexity" evidence="3">
    <location>
        <begin position="90"/>
        <end position="106"/>
    </location>
</feature>
<dbReference type="InterPro" id="IPR036034">
    <property type="entry name" value="PDZ_sf"/>
</dbReference>
<keyword evidence="4" id="KW-0472">Membrane</keyword>
<evidence type="ECO:0000313" key="6">
    <source>
        <dbReference type="EMBL" id="TCK26693.1"/>
    </source>
</evidence>
<evidence type="ECO:0000313" key="7">
    <source>
        <dbReference type="Proteomes" id="UP000295560"/>
    </source>
</evidence>
<dbReference type="Pfam" id="PF13365">
    <property type="entry name" value="Trypsin_2"/>
    <property type="match status" value="1"/>
</dbReference>
<feature type="region of interest" description="Disordered" evidence="3">
    <location>
        <begin position="135"/>
        <end position="184"/>
    </location>
</feature>
<feature type="transmembrane region" description="Helical" evidence="4">
    <location>
        <begin position="190"/>
        <end position="211"/>
    </location>
</feature>
<feature type="compositionally biased region" description="Low complexity" evidence="3">
    <location>
        <begin position="15"/>
        <end position="38"/>
    </location>
</feature>
<protein>
    <submittedName>
        <fullName evidence="6">Putative serine protease PepD</fullName>
    </submittedName>
</protein>
<dbReference type="EMBL" id="SMFZ01000001">
    <property type="protein sequence ID" value="TCK26693.1"/>
    <property type="molecule type" value="Genomic_DNA"/>
</dbReference>
<comment type="caution">
    <text evidence="6">The sequence shown here is derived from an EMBL/GenBank/DDBJ whole genome shotgun (WGS) entry which is preliminary data.</text>
</comment>
<evidence type="ECO:0000256" key="2">
    <source>
        <dbReference type="ARBA" id="ARBA00022801"/>
    </source>
</evidence>
<dbReference type="PRINTS" id="PR00834">
    <property type="entry name" value="PROTEASES2C"/>
</dbReference>
<dbReference type="Pfam" id="PF17820">
    <property type="entry name" value="PDZ_6"/>
    <property type="match status" value="1"/>
</dbReference>
<feature type="compositionally biased region" description="Low complexity" evidence="3">
    <location>
        <begin position="135"/>
        <end position="147"/>
    </location>
</feature>
<dbReference type="PROSITE" id="PS50106">
    <property type="entry name" value="PDZ"/>
    <property type="match status" value="1"/>
</dbReference>
<dbReference type="AlphaFoldDB" id="A0A4R1HYP9"/>
<dbReference type="InterPro" id="IPR051201">
    <property type="entry name" value="Chloro_Bact_Ser_Proteases"/>
</dbReference>
<keyword evidence="4" id="KW-0812">Transmembrane</keyword>
<dbReference type="InterPro" id="IPR001940">
    <property type="entry name" value="Peptidase_S1C"/>
</dbReference>
<dbReference type="PANTHER" id="PTHR43343">
    <property type="entry name" value="PEPTIDASE S12"/>
    <property type="match status" value="1"/>
</dbReference>
<evidence type="ECO:0000256" key="4">
    <source>
        <dbReference type="SAM" id="Phobius"/>
    </source>
</evidence>
<dbReference type="GO" id="GO:0004252">
    <property type="term" value="F:serine-type endopeptidase activity"/>
    <property type="evidence" value="ECO:0007669"/>
    <property type="project" value="InterPro"/>
</dbReference>
<dbReference type="Proteomes" id="UP000295560">
    <property type="component" value="Unassembled WGS sequence"/>
</dbReference>
<dbReference type="GO" id="GO:0006508">
    <property type="term" value="P:proteolysis"/>
    <property type="evidence" value="ECO:0007669"/>
    <property type="project" value="UniProtKB-KW"/>
</dbReference>
<gene>
    <name evidence="6" type="ORF">EV378_2535</name>
</gene>
<evidence type="ECO:0000259" key="5">
    <source>
        <dbReference type="PROSITE" id="PS50106"/>
    </source>
</evidence>
<reference evidence="6 7" key="1">
    <citation type="submission" date="2019-03" db="EMBL/GenBank/DDBJ databases">
        <title>Sequencing the genomes of 1000 actinobacteria strains.</title>
        <authorList>
            <person name="Klenk H.-P."/>
        </authorList>
    </citation>
    <scope>NUCLEOTIDE SEQUENCE [LARGE SCALE GENOMIC DNA]</scope>
    <source>
        <strain evidence="6 7">DSM 44969</strain>
    </source>
</reference>
<dbReference type="SUPFAM" id="SSF50494">
    <property type="entry name" value="Trypsin-like serine proteases"/>
    <property type="match status" value="1"/>
</dbReference>
<proteinExistence type="predicted"/>
<dbReference type="SUPFAM" id="SSF50156">
    <property type="entry name" value="PDZ domain-like"/>
    <property type="match status" value="1"/>
</dbReference>
<evidence type="ECO:0000256" key="1">
    <source>
        <dbReference type="ARBA" id="ARBA00022670"/>
    </source>
</evidence>
<keyword evidence="2" id="KW-0378">Hydrolase</keyword>
<organism evidence="6 7">
    <name type="scientific">Pseudonocardia endophytica</name>
    <dbReference type="NCBI Taxonomy" id="401976"/>
    <lineage>
        <taxon>Bacteria</taxon>
        <taxon>Bacillati</taxon>
        <taxon>Actinomycetota</taxon>
        <taxon>Actinomycetes</taxon>
        <taxon>Pseudonocardiales</taxon>
        <taxon>Pseudonocardiaceae</taxon>
        <taxon>Pseudonocardia</taxon>
    </lineage>
</organism>
<keyword evidence="1 6" id="KW-0645">Protease</keyword>
<dbReference type="SMART" id="SM00228">
    <property type="entry name" value="PDZ"/>
    <property type="match status" value="1"/>
</dbReference>
<feature type="compositionally biased region" description="Basic and acidic residues" evidence="3">
    <location>
        <begin position="1"/>
        <end position="10"/>
    </location>
</feature>
<dbReference type="PANTHER" id="PTHR43343:SF3">
    <property type="entry name" value="PROTEASE DO-LIKE 8, CHLOROPLASTIC"/>
    <property type="match status" value="1"/>
</dbReference>
<sequence length="541" mass="53090">MAQDNPRGEQETGQPSDTSEPTGTSTSSAGSGAADGATGDAGAGGAAGAAPDPGPNPWARPGSASAEHRPAEATTTEQRPTDPGAGEQHPASPAAADPAGPTAGARPPHPPYAGQGAPQTYGHYPYVPYPGAQQPYPGAPQYPGMPAVGADQPTAQHPAGPGVPSAAPPYPPGYGPGPAPAQGPTRRNRVLAVIAIGAVLALVAGGIGGAVGADIARSGGGDGGVLAGPLPDVDPDVPMTPVEQVAQRVLPSVVQLRVEGGALASGQLGEGSGMVVSPDGLVLTNNHVVEPAASGGTLRAVFQDGRTATVRIVGRDPESDIALVKADITGLTPVELGNSDGVRVGQQVTAFGSPLGLGGSVTTGIVSALNRAVSVGGDEGGATRPTASSTVLSALQTDAAINPGNSGGPLVDMQGRVIGINSAIATAGPGGGSIGVGFSIPVNQAKRIADQLRTTGKATHAILGVEVTDDPQQTGARLRTVTPDGAAARAGLKPGDLVVRFGDQQITTGTELQAAVRSQPPGAVVDVQLADRTVQVTLGEK</sequence>
<accession>A0A4R1HYP9</accession>
<name>A0A4R1HYP9_PSEEN</name>
<dbReference type="RefSeq" id="WP_243653418.1">
    <property type="nucleotide sequence ID" value="NZ_SMFZ01000001.1"/>
</dbReference>
<feature type="domain" description="PDZ" evidence="5">
    <location>
        <begin position="452"/>
        <end position="533"/>
    </location>
</feature>
<feature type="region of interest" description="Disordered" evidence="3">
    <location>
        <begin position="1"/>
        <end position="119"/>
    </location>
</feature>
<dbReference type="Gene3D" id="2.40.10.120">
    <property type="match status" value="1"/>
</dbReference>
<dbReference type="InterPro" id="IPR009003">
    <property type="entry name" value="Peptidase_S1_PA"/>
</dbReference>
<keyword evidence="4" id="KW-1133">Transmembrane helix</keyword>
<evidence type="ECO:0000256" key="3">
    <source>
        <dbReference type="SAM" id="MobiDB-lite"/>
    </source>
</evidence>
<dbReference type="InterPro" id="IPR041489">
    <property type="entry name" value="PDZ_6"/>
</dbReference>
<keyword evidence="7" id="KW-1185">Reference proteome</keyword>
<dbReference type="InterPro" id="IPR001478">
    <property type="entry name" value="PDZ"/>
</dbReference>
<dbReference type="Gene3D" id="2.30.42.10">
    <property type="match status" value="1"/>
</dbReference>